<dbReference type="GO" id="GO:0046872">
    <property type="term" value="F:metal ion binding"/>
    <property type="evidence" value="ECO:0007669"/>
    <property type="project" value="UniProtKB-KW"/>
</dbReference>
<evidence type="ECO:0000256" key="10">
    <source>
        <dbReference type="SAM" id="MobiDB-lite"/>
    </source>
</evidence>
<dbReference type="PANTHER" id="PTHR42648">
    <property type="entry name" value="TRANSPOSASE, PUTATIVE-RELATED"/>
    <property type="match status" value="1"/>
</dbReference>
<evidence type="ECO:0000256" key="3">
    <source>
        <dbReference type="ARBA" id="ARBA00022759"/>
    </source>
</evidence>
<evidence type="ECO:0000256" key="8">
    <source>
        <dbReference type="ARBA" id="ARBA00022932"/>
    </source>
</evidence>
<evidence type="ECO:0000256" key="5">
    <source>
        <dbReference type="ARBA" id="ARBA00022842"/>
    </source>
</evidence>
<keyword evidence="1" id="KW-0540">Nuclease</keyword>
<accession>A0A154PT58</accession>
<keyword evidence="3" id="KW-0255">Endonuclease</keyword>
<keyword evidence="8" id="KW-0548">Nucleotidyltransferase</keyword>
<dbReference type="AlphaFoldDB" id="A0A154PT58"/>
<dbReference type="InterPro" id="IPR057670">
    <property type="entry name" value="SH3_retrovirus"/>
</dbReference>
<dbReference type="InterPro" id="IPR012337">
    <property type="entry name" value="RNaseH-like_sf"/>
</dbReference>
<evidence type="ECO:0000256" key="9">
    <source>
        <dbReference type="ARBA" id="ARBA00023172"/>
    </source>
</evidence>
<feature type="region of interest" description="Disordered" evidence="10">
    <location>
        <begin position="148"/>
        <end position="186"/>
    </location>
</feature>
<proteinExistence type="predicted"/>
<name>A0A154PT58_DUFNO</name>
<dbReference type="GO" id="GO:0004519">
    <property type="term" value="F:endonuclease activity"/>
    <property type="evidence" value="ECO:0007669"/>
    <property type="project" value="UniProtKB-KW"/>
</dbReference>
<evidence type="ECO:0000256" key="2">
    <source>
        <dbReference type="ARBA" id="ARBA00022723"/>
    </source>
</evidence>
<dbReference type="GO" id="GO:0003964">
    <property type="term" value="F:RNA-directed DNA polymerase activity"/>
    <property type="evidence" value="ECO:0007669"/>
    <property type="project" value="UniProtKB-KW"/>
</dbReference>
<dbReference type="STRING" id="178035.A0A154PT58"/>
<dbReference type="PANTHER" id="PTHR42648:SF11">
    <property type="entry name" value="TRANSPOSON TY4-P GAG-POL POLYPROTEIN"/>
    <property type="match status" value="1"/>
</dbReference>
<dbReference type="GO" id="GO:0015074">
    <property type="term" value="P:DNA integration"/>
    <property type="evidence" value="ECO:0007669"/>
    <property type="project" value="UniProtKB-KW"/>
</dbReference>
<dbReference type="InterPro" id="IPR039537">
    <property type="entry name" value="Retrotran_Ty1/copia-like"/>
</dbReference>
<dbReference type="GO" id="GO:0003887">
    <property type="term" value="F:DNA-directed DNA polymerase activity"/>
    <property type="evidence" value="ECO:0007669"/>
    <property type="project" value="UniProtKB-KW"/>
</dbReference>
<dbReference type="Gene3D" id="3.30.420.10">
    <property type="entry name" value="Ribonuclease H-like superfamily/Ribonuclease H"/>
    <property type="match status" value="1"/>
</dbReference>
<keyword evidence="4" id="KW-0378">Hydrolase</keyword>
<dbReference type="SUPFAM" id="SSF53098">
    <property type="entry name" value="Ribonuclease H-like"/>
    <property type="match status" value="1"/>
</dbReference>
<dbReference type="GO" id="GO:0003676">
    <property type="term" value="F:nucleic acid binding"/>
    <property type="evidence" value="ECO:0007669"/>
    <property type="project" value="InterPro"/>
</dbReference>
<evidence type="ECO:0000259" key="11">
    <source>
        <dbReference type="PROSITE" id="PS50994"/>
    </source>
</evidence>
<evidence type="ECO:0000256" key="4">
    <source>
        <dbReference type="ARBA" id="ARBA00022801"/>
    </source>
</evidence>
<keyword evidence="8" id="KW-0239">DNA-directed DNA polymerase</keyword>
<keyword evidence="8" id="KW-0808">Transferase</keyword>
<gene>
    <name evidence="12" type="ORF">WN55_09810</name>
</gene>
<keyword evidence="5" id="KW-0460">Magnesium</keyword>
<keyword evidence="13" id="KW-1185">Reference proteome</keyword>
<evidence type="ECO:0000313" key="13">
    <source>
        <dbReference type="Proteomes" id="UP000076502"/>
    </source>
</evidence>
<evidence type="ECO:0000256" key="6">
    <source>
        <dbReference type="ARBA" id="ARBA00022908"/>
    </source>
</evidence>
<sequence>MDYTTPYTPQLNGKAERLNRTLLEKVRALLFDSNVDKGMWGEALYTATYLLNRSPTSVLEVTPAEKWFDKKPDVSRIQLFGSKAYAERLMSTRKLDDRSREYVCVGYGSNCYRLWDKKGREIVYSRDVIFGNTESCDGNKQEAMRLEFSEDGEEEVMQTEATDDTLGGDEDQSGEGIADAEEIERE</sequence>
<keyword evidence="6" id="KW-0229">DNA integration</keyword>
<dbReference type="InterPro" id="IPR036397">
    <property type="entry name" value="RNaseH_sf"/>
</dbReference>
<dbReference type="GO" id="GO:0006310">
    <property type="term" value="P:DNA recombination"/>
    <property type="evidence" value="ECO:0007669"/>
    <property type="project" value="UniProtKB-KW"/>
</dbReference>
<dbReference type="InterPro" id="IPR001584">
    <property type="entry name" value="Integrase_cat-core"/>
</dbReference>
<evidence type="ECO:0000256" key="1">
    <source>
        <dbReference type="ARBA" id="ARBA00022722"/>
    </source>
</evidence>
<dbReference type="EMBL" id="KQ435262">
    <property type="protein sequence ID" value="KZC15095.1"/>
    <property type="molecule type" value="Genomic_DNA"/>
</dbReference>
<dbReference type="GO" id="GO:0016787">
    <property type="term" value="F:hydrolase activity"/>
    <property type="evidence" value="ECO:0007669"/>
    <property type="project" value="UniProtKB-KW"/>
</dbReference>
<organism evidence="12 13">
    <name type="scientific">Dufourea novaeangliae</name>
    <name type="common">Sweat bee</name>
    <dbReference type="NCBI Taxonomy" id="178035"/>
    <lineage>
        <taxon>Eukaryota</taxon>
        <taxon>Metazoa</taxon>
        <taxon>Ecdysozoa</taxon>
        <taxon>Arthropoda</taxon>
        <taxon>Hexapoda</taxon>
        <taxon>Insecta</taxon>
        <taxon>Pterygota</taxon>
        <taxon>Neoptera</taxon>
        <taxon>Endopterygota</taxon>
        <taxon>Hymenoptera</taxon>
        <taxon>Apocrita</taxon>
        <taxon>Aculeata</taxon>
        <taxon>Apoidea</taxon>
        <taxon>Anthophila</taxon>
        <taxon>Halictidae</taxon>
        <taxon>Rophitinae</taxon>
        <taxon>Dufourea</taxon>
    </lineage>
</organism>
<feature type="compositionally biased region" description="Acidic residues" evidence="10">
    <location>
        <begin position="149"/>
        <end position="186"/>
    </location>
</feature>
<feature type="domain" description="Integrase catalytic" evidence="11">
    <location>
        <begin position="1"/>
        <end position="71"/>
    </location>
</feature>
<keyword evidence="9" id="KW-0233">DNA recombination</keyword>
<dbReference type="Pfam" id="PF25597">
    <property type="entry name" value="SH3_retrovirus"/>
    <property type="match status" value="1"/>
</dbReference>
<protein>
    <submittedName>
        <fullName evidence="12">Copia protein</fullName>
    </submittedName>
</protein>
<dbReference type="Proteomes" id="UP000076502">
    <property type="component" value="Unassembled WGS sequence"/>
</dbReference>
<dbReference type="PROSITE" id="PS50994">
    <property type="entry name" value="INTEGRASE"/>
    <property type="match status" value="1"/>
</dbReference>
<evidence type="ECO:0000256" key="7">
    <source>
        <dbReference type="ARBA" id="ARBA00022918"/>
    </source>
</evidence>
<reference evidence="12 13" key="1">
    <citation type="submission" date="2015-07" db="EMBL/GenBank/DDBJ databases">
        <title>The genome of Dufourea novaeangliae.</title>
        <authorList>
            <person name="Pan H."/>
            <person name="Kapheim K."/>
        </authorList>
    </citation>
    <scope>NUCLEOTIDE SEQUENCE [LARGE SCALE GENOMIC DNA]</scope>
    <source>
        <strain evidence="12">0120121106</strain>
        <tissue evidence="12">Whole body</tissue>
    </source>
</reference>
<evidence type="ECO:0000313" key="12">
    <source>
        <dbReference type="EMBL" id="KZC15095.1"/>
    </source>
</evidence>
<keyword evidence="2" id="KW-0479">Metal-binding</keyword>
<keyword evidence="7" id="KW-0695">RNA-directed DNA polymerase</keyword>